<dbReference type="GO" id="GO:0006547">
    <property type="term" value="P:L-histidine metabolic process"/>
    <property type="evidence" value="ECO:0007669"/>
    <property type="project" value="UniProtKB-UniRule"/>
</dbReference>
<name>A0A252BTD7_9PROT</name>
<evidence type="ECO:0000256" key="3">
    <source>
        <dbReference type="ARBA" id="ARBA00023163"/>
    </source>
</evidence>
<dbReference type="GO" id="GO:0045892">
    <property type="term" value="P:negative regulation of DNA-templated transcription"/>
    <property type="evidence" value="ECO:0007669"/>
    <property type="project" value="UniProtKB-UniRule"/>
</dbReference>
<dbReference type="PANTHER" id="PTHR44846">
    <property type="entry name" value="MANNOSYL-D-GLYCERATE TRANSPORT/METABOLISM SYSTEM REPRESSOR MNGR-RELATED"/>
    <property type="match status" value="1"/>
</dbReference>
<evidence type="ECO:0000256" key="2">
    <source>
        <dbReference type="ARBA" id="ARBA00023125"/>
    </source>
</evidence>
<dbReference type="SMART" id="SM00345">
    <property type="entry name" value="HTH_GNTR"/>
    <property type="match status" value="1"/>
</dbReference>
<dbReference type="NCBIfam" id="TIGR02018">
    <property type="entry name" value="his_ut_repres"/>
    <property type="match status" value="1"/>
</dbReference>
<dbReference type="FunFam" id="1.10.10.10:FF:000079">
    <property type="entry name" value="GntR family transcriptional regulator"/>
    <property type="match status" value="1"/>
</dbReference>
<dbReference type="SMART" id="SM00866">
    <property type="entry name" value="UTRA"/>
    <property type="match status" value="1"/>
</dbReference>
<dbReference type="InterPro" id="IPR028978">
    <property type="entry name" value="Chorismate_lyase_/UTRA_dom_sf"/>
</dbReference>
<dbReference type="Pfam" id="PF00392">
    <property type="entry name" value="GntR"/>
    <property type="match status" value="1"/>
</dbReference>
<keyword evidence="3" id="KW-0804">Transcription</keyword>
<dbReference type="Gene3D" id="3.40.1410.10">
    <property type="entry name" value="Chorismate lyase-like"/>
    <property type="match status" value="1"/>
</dbReference>
<dbReference type="EMBL" id="JOPJ01000020">
    <property type="protein sequence ID" value="OUJ11934.1"/>
    <property type="molecule type" value="Genomic_DNA"/>
</dbReference>
<dbReference type="STRING" id="1236501.GCA_000613865_02275"/>
<evidence type="ECO:0000259" key="5">
    <source>
        <dbReference type="PROSITE" id="PS50949"/>
    </source>
</evidence>
<proteinExistence type="predicted"/>
<dbReference type="GO" id="GO:0003677">
    <property type="term" value="F:DNA binding"/>
    <property type="evidence" value="ECO:0007669"/>
    <property type="project" value="UniProtKB-UniRule"/>
</dbReference>
<dbReference type="CDD" id="cd07377">
    <property type="entry name" value="WHTH_GntR"/>
    <property type="match status" value="1"/>
</dbReference>
<reference evidence="7" key="1">
    <citation type="submission" date="2014-06" db="EMBL/GenBank/DDBJ databases">
        <authorList>
            <person name="Winans N.J."/>
            <person name="Newell P.D."/>
            <person name="Douglas A.E."/>
        </authorList>
    </citation>
    <scope>NUCLEOTIDE SEQUENCE [LARGE SCALE GENOMIC DNA]</scope>
</reference>
<dbReference type="InterPro" id="IPR036388">
    <property type="entry name" value="WH-like_DNA-bd_sf"/>
</dbReference>
<dbReference type="Pfam" id="PF07702">
    <property type="entry name" value="UTRA"/>
    <property type="match status" value="1"/>
</dbReference>
<dbReference type="GO" id="GO:0003700">
    <property type="term" value="F:DNA-binding transcription factor activity"/>
    <property type="evidence" value="ECO:0007669"/>
    <property type="project" value="UniProtKB-UniRule"/>
</dbReference>
<feature type="domain" description="HTH gntR-type" evidence="5">
    <location>
        <begin position="11"/>
        <end position="79"/>
    </location>
</feature>
<keyword evidence="1" id="KW-0805">Transcription regulation</keyword>
<accession>A0A252BTD7</accession>
<dbReference type="InterPro" id="IPR000524">
    <property type="entry name" value="Tscrpt_reg_HTH_GntR"/>
</dbReference>
<dbReference type="InterPro" id="IPR050679">
    <property type="entry name" value="Bact_HTH_transcr_reg"/>
</dbReference>
<dbReference type="SUPFAM" id="SSF46785">
    <property type="entry name" value="Winged helix' DNA-binding domain"/>
    <property type="match status" value="1"/>
</dbReference>
<dbReference type="PROSITE" id="PS50949">
    <property type="entry name" value="HTH_GNTR"/>
    <property type="match status" value="1"/>
</dbReference>
<dbReference type="InterPro" id="IPR010248">
    <property type="entry name" value="His_ut_repres"/>
</dbReference>
<evidence type="ECO:0000313" key="7">
    <source>
        <dbReference type="Proteomes" id="UP000194931"/>
    </source>
</evidence>
<evidence type="ECO:0000256" key="4">
    <source>
        <dbReference type="NCBIfam" id="TIGR02018"/>
    </source>
</evidence>
<dbReference type="RefSeq" id="WP_025826521.1">
    <property type="nucleotide sequence ID" value="NZ_JAERKS010000005.1"/>
</dbReference>
<dbReference type="Proteomes" id="UP000194931">
    <property type="component" value="Unassembled WGS sequence"/>
</dbReference>
<dbReference type="InterPro" id="IPR036390">
    <property type="entry name" value="WH_DNA-bd_sf"/>
</dbReference>
<evidence type="ECO:0000256" key="1">
    <source>
        <dbReference type="ARBA" id="ARBA00023015"/>
    </source>
</evidence>
<sequence>MSQTLKKNRSASRYVQVKTFITDRINKGEWNVGYRLPSENELVEQLGISRMTVHRALRELTADGIVTRAQGVGTFVAKPAKRVELLEIRDIVDDIVASGNNYRAQVLALEMIRANSDLAIAFDLRPGARLFRSLIVHYEDDTPLQLEERFVLPSFAPDYLEQDFTTTIPHRYLFGIAGPEEIEHVVFAVSPSPSMSKDLQIGQHDACLQLVRRTWVDNHVVMKGIFTYPGNRYSFGGHYKP</sequence>
<dbReference type="PRINTS" id="PR00035">
    <property type="entry name" value="HTHGNTR"/>
</dbReference>
<gene>
    <name evidence="6" type="ORF">HK26_05020</name>
</gene>
<dbReference type="eggNOG" id="COG2188">
    <property type="taxonomic scope" value="Bacteria"/>
</dbReference>
<dbReference type="PANTHER" id="PTHR44846:SF16">
    <property type="entry name" value="TRANSCRIPTIONAL REGULATOR PHNF-RELATED"/>
    <property type="match status" value="1"/>
</dbReference>
<dbReference type="Gene3D" id="1.10.10.10">
    <property type="entry name" value="Winged helix-like DNA-binding domain superfamily/Winged helix DNA-binding domain"/>
    <property type="match status" value="1"/>
</dbReference>
<dbReference type="AlphaFoldDB" id="A0A252BTD7"/>
<dbReference type="SUPFAM" id="SSF64288">
    <property type="entry name" value="Chorismate lyase-like"/>
    <property type="match status" value="1"/>
</dbReference>
<protein>
    <recommendedName>
        <fullName evidence="4">Histidine utilization repressor</fullName>
    </recommendedName>
</protein>
<organism evidence="6 7">
    <name type="scientific">Acetobacter okinawensis</name>
    <dbReference type="NCBI Taxonomy" id="1076594"/>
    <lineage>
        <taxon>Bacteria</taxon>
        <taxon>Pseudomonadati</taxon>
        <taxon>Pseudomonadota</taxon>
        <taxon>Alphaproteobacteria</taxon>
        <taxon>Acetobacterales</taxon>
        <taxon>Acetobacteraceae</taxon>
        <taxon>Acetobacter</taxon>
    </lineage>
</organism>
<dbReference type="InterPro" id="IPR011663">
    <property type="entry name" value="UTRA"/>
</dbReference>
<comment type="caution">
    <text evidence="6">The sequence shown here is derived from an EMBL/GenBank/DDBJ whole genome shotgun (WGS) entry which is preliminary data.</text>
</comment>
<keyword evidence="7" id="KW-1185">Reference proteome</keyword>
<keyword evidence="2" id="KW-0238">DNA-binding</keyword>
<evidence type="ECO:0000313" key="6">
    <source>
        <dbReference type="EMBL" id="OUJ11934.1"/>
    </source>
</evidence>